<evidence type="ECO:0000313" key="5">
    <source>
        <dbReference type="Proteomes" id="UP000824633"/>
    </source>
</evidence>
<evidence type="ECO:0000256" key="1">
    <source>
        <dbReference type="ARBA" id="ARBA00006484"/>
    </source>
</evidence>
<keyword evidence="2" id="KW-0560">Oxidoreductase</keyword>
<dbReference type="CDD" id="cd05233">
    <property type="entry name" value="SDR_c"/>
    <property type="match status" value="1"/>
</dbReference>
<evidence type="ECO:0000256" key="3">
    <source>
        <dbReference type="RuleBase" id="RU000363"/>
    </source>
</evidence>
<dbReference type="PANTHER" id="PTHR42760:SF37">
    <property type="entry name" value="CLAVALDEHYDE DEHYDROGENASE"/>
    <property type="match status" value="1"/>
</dbReference>
<dbReference type="InterPro" id="IPR002347">
    <property type="entry name" value="SDR_fam"/>
</dbReference>
<dbReference type="PRINTS" id="PR00081">
    <property type="entry name" value="GDHRDH"/>
</dbReference>
<gene>
    <name evidence="4" type="ORF">psyc5s11_06100</name>
</gene>
<dbReference type="InterPro" id="IPR020904">
    <property type="entry name" value="Sc_DH/Rdtase_CS"/>
</dbReference>
<keyword evidence="5" id="KW-1185">Reference proteome</keyword>
<dbReference type="Gene3D" id="3.40.50.720">
    <property type="entry name" value="NAD(P)-binding Rossmann-like Domain"/>
    <property type="match status" value="1"/>
</dbReference>
<organism evidence="4 5">
    <name type="scientific">Clostridium gelidum</name>
    <dbReference type="NCBI Taxonomy" id="704125"/>
    <lineage>
        <taxon>Bacteria</taxon>
        <taxon>Bacillati</taxon>
        <taxon>Bacillota</taxon>
        <taxon>Clostridia</taxon>
        <taxon>Eubacteriales</taxon>
        <taxon>Clostridiaceae</taxon>
        <taxon>Clostridium</taxon>
    </lineage>
</organism>
<proteinExistence type="inferred from homology"/>
<sequence length="257" mass="28062">MNDFQNKTVFITGAAKGQGRGAALAFAKEGANTIAFNRGDIKKLEELKKEINEIGGEIEIFSGDVTNSNDIKFAVDKGIKIFGKIDILFNNAGICKYGLSHELTEEEWDSTMNINLKGAWLTSKYIIPHFIRQKSGVIVNNSSIAGLEGMGKLSHYSASKFGMVGLTKSQAIELAPYNIRVVSIHPAGVNTTMKLDMAEQDGTTLEEIARNKVNLLEAPWVEVADVVNMVLFLASDKARYITGSQFVIDAGRVSKQI</sequence>
<dbReference type="Proteomes" id="UP000824633">
    <property type="component" value="Chromosome"/>
</dbReference>
<dbReference type="InterPro" id="IPR036291">
    <property type="entry name" value="NAD(P)-bd_dom_sf"/>
</dbReference>
<comment type="similarity">
    <text evidence="1 3">Belongs to the short-chain dehydrogenases/reductases (SDR) family.</text>
</comment>
<reference evidence="5" key="1">
    <citation type="submission" date="2021-07" db="EMBL/GenBank/DDBJ databases">
        <title>Complete genome sequencing of a Clostridium isolate.</title>
        <authorList>
            <person name="Ueki A."/>
            <person name="Tonouchi A."/>
        </authorList>
    </citation>
    <scope>NUCLEOTIDE SEQUENCE [LARGE SCALE GENOMIC DNA]</scope>
    <source>
        <strain evidence="5">C5S11</strain>
    </source>
</reference>
<dbReference type="PANTHER" id="PTHR42760">
    <property type="entry name" value="SHORT-CHAIN DEHYDROGENASES/REDUCTASES FAMILY MEMBER"/>
    <property type="match status" value="1"/>
</dbReference>
<dbReference type="EMBL" id="AP024849">
    <property type="protein sequence ID" value="BCZ44543.1"/>
    <property type="molecule type" value="Genomic_DNA"/>
</dbReference>
<evidence type="ECO:0000256" key="2">
    <source>
        <dbReference type="ARBA" id="ARBA00023002"/>
    </source>
</evidence>
<dbReference type="PRINTS" id="PR00080">
    <property type="entry name" value="SDRFAMILY"/>
</dbReference>
<accession>A0ABN6IUI9</accession>
<name>A0ABN6IUI9_9CLOT</name>
<protein>
    <submittedName>
        <fullName evidence="4">3-ketoacyl-ACP reductase</fullName>
    </submittedName>
</protein>
<dbReference type="PROSITE" id="PS00061">
    <property type="entry name" value="ADH_SHORT"/>
    <property type="match status" value="1"/>
</dbReference>
<dbReference type="Pfam" id="PF00106">
    <property type="entry name" value="adh_short"/>
    <property type="match status" value="1"/>
</dbReference>
<dbReference type="SUPFAM" id="SSF51735">
    <property type="entry name" value="NAD(P)-binding Rossmann-fold domains"/>
    <property type="match status" value="1"/>
</dbReference>
<dbReference type="RefSeq" id="WP_224036211.1">
    <property type="nucleotide sequence ID" value="NZ_AP024849.1"/>
</dbReference>
<evidence type="ECO:0000313" key="4">
    <source>
        <dbReference type="EMBL" id="BCZ44543.1"/>
    </source>
</evidence>